<accession>A0A1F5SYD0</accession>
<dbReference type="EMBL" id="MFFY01000023">
    <property type="protein sequence ID" value="OGF31241.1"/>
    <property type="molecule type" value="Genomic_DNA"/>
</dbReference>
<evidence type="ECO:0000313" key="3">
    <source>
        <dbReference type="EMBL" id="OGF31241.1"/>
    </source>
</evidence>
<name>A0A1F5SYD0_9BACT</name>
<dbReference type="Proteomes" id="UP000176915">
    <property type="component" value="Unassembled WGS sequence"/>
</dbReference>
<evidence type="ECO:0000313" key="4">
    <source>
        <dbReference type="Proteomes" id="UP000176915"/>
    </source>
</evidence>
<evidence type="ECO:0000256" key="2">
    <source>
        <dbReference type="SAM" id="MobiDB-lite"/>
    </source>
</evidence>
<evidence type="ECO:0000256" key="1">
    <source>
        <dbReference type="SAM" id="Coils"/>
    </source>
</evidence>
<dbReference type="AlphaFoldDB" id="A0A1F5SYD0"/>
<keyword evidence="1" id="KW-0175">Coiled coil</keyword>
<sequence length="494" mass="55064">MANLGSAGKETAPKQEESGLMPDKLFRGEIMKLLEAVAANKARQTRAREMNTRAGENLFKVYSGAELLEFALQKLAGARRVAEIASPEALLLPGLDQVEIARVERENPLQIEFCDQSFKVDYSSGSQPRVSLGSEITPDGIWRKLPDDGVLLPGGRQVLVSLGYYPSVCDADIPRLKEKVRNHLNRRQWDEWTSRPEIILPNPTIEGSEVAPIAEAVYGTCVVTNQPLLAFGIASPKYRYYETDPYFEGRWFQNRAEAEAERVKLAEKLAALRQELVERKALAEARLEAGQAKERVQSAYQVCQSQGKDNSLRNALYEHAYGYLPDGLESLRQWTIETNALVEKALAEITEVKEASKREEEIAPLVEHIGSDKTVFVHEFAEELVNLVGAANAHQYLTREYTAGYGRARRQSALTHVCTGEKGQRFLALHQASAVDAVLKGVIFWLEHKYKLQPIVSLSQREASNRRQPTPSASEPGSVVLNPGAWDALDKLKL</sequence>
<comment type="caution">
    <text evidence="3">The sequence shown here is derived from an EMBL/GenBank/DDBJ whole genome shotgun (WGS) entry which is preliminary data.</text>
</comment>
<organism evidence="3 4">
    <name type="scientific">Candidatus Falkowbacteria bacterium RIFCSPLOWO2_12_FULL_45_13</name>
    <dbReference type="NCBI Taxonomy" id="1797991"/>
    <lineage>
        <taxon>Bacteria</taxon>
        <taxon>Candidatus Falkowiibacteriota</taxon>
    </lineage>
</organism>
<feature type="region of interest" description="Disordered" evidence="2">
    <location>
        <begin position="1"/>
        <end position="21"/>
    </location>
</feature>
<feature type="coiled-coil region" evidence="1">
    <location>
        <begin position="255"/>
        <end position="293"/>
    </location>
</feature>
<reference evidence="3 4" key="1">
    <citation type="journal article" date="2016" name="Nat. Commun.">
        <title>Thousands of microbial genomes shed light on interconnected biogeochemical processes in an aquifer system.</title>
        <authorList>
            <person name="Anantharaman K."/>
            <person name="Brown C.T."/>
            <person name="Hug L.A."/>
            <person name="Sharon I."/>
            <person name="Castelle C.J."/>
            <person name="Probst A.J."/>
            <person name="Thomas B.C."/>
            <person name="Singh A."/>
            <person name="Wilkins M.J."/>
            <person name="Karaoz U."/>
            <person name="Brodie E.L."/>
            <person name="Williams K.H."/>
            <person name="Hubbard S.S."/>
            <person name="Banfield J.F."/>
        </authorList>
    </citation>
    <scope>NUCLEOTIDE SEQUENCE [LARGE SCALE GENOMIC DNA]</scope>
</reference>
<gene>
    <name evidence="3" type="ORF">A3H09_02400</name>
</gene>
<protein>
    <submittedName>
        <fullName evidence="3">Uncharacterized protein</fullName>
    </submittedName>
</protein>
<proteinExistence type="predicted"/>